<dbReference type="PROSITE" id="PS01298">
    <property type="entry name" value="DAPB"/>
    <property type="match status" value="1"/>
</dbReference>
<evidence type="ECO:0000256" key="12">
    <source>
        <dbReference type="ARBA" id="ARBA00049396"/>
    </source>
</evidence>
<evidence type="ECO:0000256" key="9">
    <source>
        <dbReference type="ARBA" id="ARBA00037922"/>
    </source>
</evidence>
<name>E0TEM2_PARBH</name>
<dbReference type="Pfam" id="PF05173">
    <property type="entry name" value="DapB_C"/>
    <property type="match status" value="1"/>
</dbReference>
<feature type="binding site" evidence="13">
    <location>
        <position position="27"/>
    </location>
    <ligand>
        <name>NAD(+)</name>
        <dbReference type="ChEBI" id="CHEBI:57540"/>
    </ligand>
</feature>
<keyword evidence="5 13" id="KW-0220">Diaminopimelate biosynthesis</keyword>
<evidence type="ECO:0000313" key="16">
    <source>
        <dbReference type="EMBL" id="ADM08905.1"/>
    </source>
</evidence>
<dbReference type="EC" id="1.17.1.8" evidence="10 13"/>
<dbReference type="OrthoDB" id="9790352at2"/>
<comment type="catalytic activity">
    <reaction evidence="11 13">
        <text>(S)-2,3,4,5-tetrahydrodipicolinate + NADP(+) + H2O = (2S,4S)-4-hydroxy-2,3,4,5-tetrahydrodipicolinate + NADPH + H(+)</text>
        <dbReference type="Rhea" id="RHEA:35331"/>
        <dbReference type="ChEBI" id="CHEBI:15377"/>
        <dbReference type="ChEBI" id="CHEBI:15378"/>
        <dbReference type="ChEBI" id="CHEBI:16845"/>
        <dbReference type="ChEBI" id="CHEBI:57783"/>
        <dbReference type="ChEBI" id="CHEBI:58349"/>
        <dbReference type="ChEBI" id="CHEBI:67139"/>
        <dbReference type="EC" id="1.17.1.8"/>
    </reaction>
</comment>
<dbReference type="NCBIfam" id="TIGR00036">
    <property type="entry name" value="dapB"/>
    <property type="match status" value="1"/>
</dbReference>
<dbReference type="SUPFAM" id="SSF51735">
    <property type="entry name" value="NAD(P)-binding Rossmann-fold domains"/>
    <property type="match status" value="1"/>
</dbReference>
<feature type="active site" description="Proton donor/acceptor" evidence="13">
    <location>
        <position position="121"/>
    </location>
</feature>
<feature type="domain" description="Dihydrodipicolinate reductase C-terminal" evidence="15">
    <location>
        <begin position="95"/>
        <end position="230"/>
    </location>
</feature>
<accession>E0TEM2</accession>
<dbReference type="Pfam" id="PF01113">
    <property type="entry name" value="DapB_N"/>
    <property type="match status" value="1"/>
</dbReference>
<feature type="binding site" evidence="13">
    <location>
        <begin position="131"/>
        <end position="132"/>
    </location>
    <ligand>
        <name>(S)-2,3,4,5-tetrahydrodipicolinate</name>
        <dbReference type="ChEBI" id="CHEBI:16845"/>
    </ligand>
</feature>
<dbReference type="GO" id="GO:0019877">
    <property type="term" value="P:diaminopimelate biosynthetic process"/>
    <property type="evidence" value="ECO:0007669"/>
    <property type="project" value="UniProtKB-UniRule"/>
</dbReference>
<protein>
    <recommendedName>
        <fullName evidence="10 13">4-hydroxy-tetrahydrodipicolinate reductase</fullName>
        <shortName evidence="13">HTPA reductase</shortName>
        <ecNumber evidence="10 13">1.17.1.8</ecNumber>
    </recommendedName>
</protein>
<gene>
    <name evidence="13" type="primary">dapB</name>
    <name evidence="16" type="ordered locus">PB2503_04152</name>
</gene>
<evidence type="ECO:0000259" key="15">
    <source>
        <dbReference type="Pfam" id="PF05173"/>
    </source>
</evidence>
<dbReference type="Proteomes" id="UP000001302">
    <property type="component" value="Chromosome"/>
</dbReference>
<dbReference type="SUPFAM" id="SSF55347">
    <property type="entry name" value="Glyceraldehyde-3-phosphate dehydrogenase-like, C-terminal domain"/>
    <property type="match status" value="1"/>
</dbReference>
<dbReference type="eggNOG" id="COG0289">
    <property type="taxonomic scope" value="Bacteria"/>
</dbReference>
<keyword evidence="2 13" id="KW-0963">Cytoplasm</keyword>
<evidence type="ECO:0000256" key="13">
    <source>
        <dbReference type="HAMAP-Rule" id="MF_00102"/>
    </source>
</evidence>
<dbReference type="PANTHER" id="PTHR20836:SF0">
    <property type="entry name" value="4-HYDROXY-TETRAHYDRODIPICOLINATE REDUCTASE 1, CHLOROPLASTIC-RELATED"/>
    <property type="match status" value="1"/>
</dbReference>
<sequence length="236" mass="24455">MKIALMGSGGQMGRAIKALAQDVVSLEPSGGVESGIDVVIDFSSGRGAVAAADACRQVKAPLVTGTTGLTDEEQAAIKQAAEDIPIVQSGNMSVGINVLLHLVEIAGKQLDGFDVEILETHHRRKIDAPSGTALMLGEAAARGQGVSLSERAVFERYGQVGPRNHGEIGFAVTRGGGVRGEHAVKFLAETETVTLGHTALDRSLFAEGALRAAGWVIGKPSGLYTMRDVLGFSPAV</sequence>
<reference evidence="17" key="1">
    <citation type="submission" date="2010-08" db="EMBL/GenBank/DDBJ databases">
        <title>Genome sequence of Parvularcula bermudensis HTCC2503.</title>
        <authorList>
            <person name="Kang D.-M."/>
            <person name="Oh H.-M."/>
            <person name="Cho J.-C."/>
        </authorList>
    </citation>
    <scope>NUCLEOTIDE SEQUENCE [LARGE SCALE GENOMIC DNA]</scope>
    <source>
        <strain evidence="17">ATCC BAA-594 / HTCC2503 / KCTC 12087</strain>
    </source>
</reference>
<evidence type="ECO:0000256" key="2">
    <source>
        <dbReference type="ARBA" id="ARBA00022490"/>
    </source>
</evidence>
<keyword evidence="4 13" id="KW-0521">NADP</keyword>
<dbReference type="InterPro" id="IPR000846">
    <property type="entry name" value="DapB_N"/>
</dbReference>
<evidence type="ECO:0000256" key="1">
    <source>
        <dbReference type="ARBA" id="ARBA00006642"/>
    </source>
</evidence>
<dbReference type="GO" id="GO:0050661">
    <property type="term" value="F:NADP binding"/>
    <property type="evidence" value="ECO:0007669"/>
    <property type="project" value="UniProtKB-UniRule"/>
</dbReference>
<dbReference type="HAMAP" id="MF_00102">
    <property type="entry name" value="DapB"/>
    <property type="match status" value="1"/>
</dbReference>
<feature type="binding site" evidence="13">
    <location>
        <position position="122"/>
    </location>
    <ligand>
        <name>(S)-2,3,4,5-tetrahydrodipicolinate</name>
        <dbReference type="ChEBI" id="CHEBI:16845"/>
    </ligand>
</feature>
<evidence type="ECO:0000259" key="14">
    <source>
        <dbReference type="Pfam" id="PF01113"/>
    </source>
</evidence>
<comment type="function">
    <text evidence="13">Catalyzes the conversion of 4-hydroxy-tetrahydrodipicolinate (HTPA) to tetrahydrodipicolinate.</text>
</comment>
<feature type="binding site" evidence="13">
    <location>
        <begin position="65"/>
        <end position="67"/>
    </location>
    <ligand>
        <name>NAD(+)</name>
        <dbReference type="ChEBI" id="CHEBI:57540"/>
    </ligand>
</feature>
<organism evidence="16 17">
    <name type="scientific">Parvularcula bermudensis (strain ATCC BAA-594 / HTCC2503 / KCTC 12087)</name>
    <dbReference type="NCBI Taxonomy" id="314260"/>
    <lineage>
        <taxon>Bacteria</taxon>
        <taxon>Pseudomonadati</taxon>
        <taxon>Pseudomonadota</taxon>
        <taxon>Alphaproteobacteria</taxon>
        <taxon>Parvularculales</taxon>
        <taxon>Parvularculaceae</taxon>
        <taxon>Parvularcula</taxon>
    </lineage>
</organism>
<feature type="binding site" evidence="13">
    <location>
        <begin position="89"/>
        <end position="92"/>
    </location>
    <ligand>
        <name>NAD(+)</name>
        <dbReference type="ChEBI" id="CHEBI:57540"/>
    </ligand>
</feature>
<dbReference type="Gene3D" id="3.40.50.720">
    <property type="entry name" value="NAD(P)-binding Rossmann-like Domain"/>
    <property type="match status" value="1"/>
</dbReference>
<comment type="subunit">
    <text evidence="13">Homotetramer.</text>
</comment>
<reference evidence="16 17" key="2">
    <citation type="journal article" date="2011" name="J. Bacteriol.">
        <title>Complete genome sequence of strain HTCC2503T of Parvularcula bermudensis, the type species of the order "Parvularculales" in the class Alphaproteobacteria.</title>
        <authorList>
            <person name="Oh H.M."/>
            <person name="Kang I."/>
            <person name="Vergin K.L."/>
            <person name="Kang D."/>
            <person name="Rhee K.H."/>
            <person name="Giovannoni S.J."/>
            <person name="Cho J.C."/>
        </authorList>
    </citation>
    <scope>NUCLEOTIDE SEQUENCE [LARGE SCALE GENOMIC DNA]</scope>
    <source>
        <strain evidence="17">ATCC BAA-594 / HTCC2503 / KCTC 12087</strain>
    </source>
</reference>
<comment type="pathway">
    <text evidence="9 13">Amino-acid biosynthesis; L-lysine biosynthesis via DAP pathway; (S)-tetrahydrodipicolinate from L-aspartate: step 4/4.</text>
</comment>
<dbReference type="GO" id="GO:0016726">
    <property type="term" value="F:oxidoreductase activity, acting on CH or CH2 groups, NAD or NADP as acceptor"/>
    <property type="evidence" value="ECO:0007669"/>
    <property type="project" value="UniProtKB-UniRule"/>
</dbReference>
<dbReference type="UniPathway" id="UPA00034">
    <property type="reaction ID" value="UER00018"/>
</dbReference>
<keyword evidence="3 13" id="KW-0028">Amino-acid biosynthesis</keyword>
<dbReference type="PIRSF" id="PIRSF000161">
    <property type="entry name" value="DHPR"/>
    <property type="match status" value="1"/>
</dbReference>
<dbReference type="Gene3D" id="3.30.360.10">
    <property type="entry name" value="Dihydrodipicolinate Reductase, domain 2"/>
    <property type="match status" value="1"/>
</dbReference>
<dbReference type="AlphaFoldDB" id="E0TEM2"/>
<dbReference type="InterPro" id="IPR022663">
    <property type="entry name" value="DapB_C"/>
</dbReference>
<keyword evidence="6 13" id="KW-0560">Oxidoreductase</keyword>
<comment type="caution">
    <text evidence="13">Was originally thought to be a dihydrodipicolinate reductase (DHDPR), catalyzing the conversion of dihydrodipicolinate to tetrahydrodipicolinate. However, it was shown in E.coli that the substrate of the enzymatic reaction is not dihydrodipicolinate (DHDP) but in fact (2S,4S)-4-hydroxy-2,3,4,5-tetrahydrodipicolinic acid (HTPA), the product released by the DapA-catalyzed reaction.</text>
</comment>
<evidence type="ECO:0000256" key="4">
    <source>
        <dbReference type="ARBA" id="ARBA00022857"/>
    </source>
</evidence>
<keyword evidence="7 13" id="KW-0520">NAD</keyword>
<evidence type="ECO:0000256" key="8">
    <source>
        <dbReference type="ARBA" id="ARBA00023154"/>
    </source>
</evidence>
<dbReference type="HOGENOM" id="CLU_047479_2_2_5"/>
<dbReference type="EMBL" id="CP002156">
    <property type="protein sequence ID" value="ADM08905.1"/>
    <property type="molecule type" value="Genomic_DNA"/>
</dbReference>
<evidence type="ECO:0000256" key="7">
    <source>
        <dbReference type="ARBA" id="ARBA00023027"/>
    </source>
</evidence>
<comment type="similarity">
    <text evidence="1 13">Belongs to the DapB family.</text>
</comment>
<dbReference type="KEGG" id="pbr:PB2503_04152"/>
<dbReference type="CDD" id="cd02274">
    <property type="entry name" value="DHDPR_N"/>
    <property type="match status" value="1"/>
</dbReference>
<feature type="active site" description="Proton donor" evidence="13">
    <location>
        <position position="125"/>
    </location>
</feature>
<evidence type="ECO:0000256" key="11">
    <source>
        <dbReference type="ARBA" id="ARBA00049080"/>
    </source>
</evidence>
<feature type="binding site" evidence="13">
    <location>
        <begin position="7"/>
        <end position="12"/>
    </location>
    <ligand>
        <name>NAD(+)</name>
        <dbReference type="ChEBI" id="CHEBI:57540"/>
    </ligand>
</feature>
<dbReference type="GO" id="GO:0051287">
    <property type="term" value="F:NAD binding"/>
    <property type="evidence" value="ECO:0007669"/>
    <property type="project" value="UniProtKB-UniRule"/>
</dbReference>
<evidence type="ECO:0000256" key="3">
    <source>
        <dbReference type="ARBA" id="ARBA00022605"/>
    </source>
</evidence>
<keyword evidence="8 13" id="KW-0457">Lysine biosynthesis</keyword>
<comment type="subcellular location">
    <subcellularLocation>
        <location evidence="13">Cytoplasm</location>
    </subcellularLocation>
</comment>
<dbReference type="GO" id="GO:0005829">
    <property type="term" value="C:cytosol"/>
    <property type="evidence" value="ECO:0007669"/>
    <property type="project" value="TreeGrafter"/>
</dbReference>
<dbReference type="GO" id="GO:0009089">
    <property type="term" value="P:lysine biosynthetic process via diaminopimelate"/>
    <property type="evidence" value="ECO:0007669"/>
    <property type="project" value="UniProtKB-UniRule"/>
</dbReference>
<dbReference type="STRING" id="314260.PB2503_04152"/>
<dbReference type="PANTHER" id="PTHR20836">
    <property type="entry name" value="DIHYDRODIPICOLINATE REDUCTASE"/>
    <property type="match status" value="1"/>
</dbReference>
<keyword evidence="17" id="KW-1185">Reference proteome</keyword>
<evidence type="ECO:0000256" key="10">
    <source>
        <dbReference type="ARBA" id="ARBA00038983"/>
    </source>
</evidence>
<dbReference type="GO" id="GO:0008839">
    <property type="term" value="F:4-hydroxy-tetrahydrodipicolinate reductase"/>
    <property type="evidence" value="ECO:0007669"/>
    <property type="project" value="UniProtKB-UniRule"/>
</dbReference>
<dbReference type="RefSeq" id="WP_013299879.1">
    <property type="nucleotide sequence ID" value="NC_014414.1"/>
</dbReference>
<dbReference type="InterPro" id="IPR023940">
    <property type="entry name" value="DHDPR_bac"/>
</dbReference>
<comment type="catalytic activity">
    <reaction evidence="12 13">
        <text>(S)-2,3,4,5-tetrahydrodipicolinate + NAD(+) + H2O = (2S,4S)-4-hydroxy-2,3,4,5-tetrahydrodipicolinate + NADH + H(+)</text>
        <dbReference type="Rhea" id="RHEA:35323"/>
        <dbReference type="ChEBI" id="CHEBI:15377"/>
        <dbReference type="ChEBI" id="CHEBI:15378"/>
        <dbReference type="ChEBI" id="CHEBI:16845"/>
        <dbReference type="ChEBI" id="CHEBI:57540"/>
        <dbReference type="ChEBI" id="CHEBI:57945"/>
        <dbReference type="ChEBI" id="CHEBI:67139"/>
        <dbReference type="EC" id="1.17.1.8"/>
    </reaction>
</comment>
<dbReference type="InterPro" id="IPR022664">
    <property type="entry name" value="DapB_N_CS"/>
</dbReference>
<proteinExistence type="inferred from homology"/>
<evidence type="ECO:0000256" key="6">
    <source>
        <dbReference type="ARBA" id="ARBA00023002"/>
    </source>
</evidence>
<evidence type="ECO:0000256" key="5">
    <source>
        <dbReference type="ARBA" id="ARBA00022915"/>
    </source>
</evidence>
<dbReference type="InterPro" id="IPR036291">
    <property type="entry name" value="NAD(P)-bd_dom_sf"/>
</dbReference>
<evidence type="ECO:0000313" key="17">
    <source>
        <dbReference type="Proteomes" id="UP000001302"/>
    </source>
</evidence>
<feature type="domain" description="Dihydrodipicolinate reductase N-terminal" evidence="14">
    <location>
        <begin position="34"/>
        <end position="92"/>
    </location>
</feature>
<comment type="caution">
    <text evidence="13">Lacks conserved residue(s) required for the propagation of feature annotation.</text>
</comment>